<protein>
    <recommendedName>
        <fullName evidence="7">DNA polymerase V</fullName>
    </recommendedName>
</protein>
<evidence type="ECO:0008006" key="7">
    <source>
        <dbReference type="Google" id="ProtNLM"/>
    </source>
</evidence>
<comment type="subcellular location">
    <subcellularLocation>
        <location evidence="1">Nucleus</location>
    </subcellularLocation>
</comment>
<dbReference type="PANTHER" id="PTHR13213:SF2">
    <property type="entry name" value="MYB-BINDING PROTEIN 1A"/>
    <property type="match status" value="1"/>
</dbReference>
<dbReference type="GO" id="GO:0005730">
    <property type="term" value="C:nucleolus"/>
    <property type="evidence" value="ECO:0007669"/>
    <property type="project" value="InterPro"/>
</dbReference>
<dbReference type="eggNOG" id="KOG1926">
    <property type="taxonomic scope" value="Eukaryota"/>
</dbReference>
<feature type="region of interest" description="Disordered" evidence="4">
    <location>
        <begin position="1"/>
        <end position="32"/>
    </location>
</feature>
<dbReference type="GO" id="GO:0003677">
    <property type="term" value="F:DNA binding"/>
    <property type="evidence" value="ECO:0007669"/>
    <property type="project" value="InterPro"/>
</dbReference>
<dbReference type="SUPFAM" id="SSF48371">
    <property type="entry name" value="ARM repeat"/>
    <property type="match status" value="1"/>
</dbReference>
<dbReference type="GO" id="GO:0006355">
    <property type="term" value="P:regulation of DNA-templated transcription"/>
    <property type="evidence" value="ECO:0007669"/>
    <property type="project" value="InterPro"/>
</dbReference>
<dbReference type="PANTHER" id="PTHR13213">
    <property type="entry name" value="MYB-BINDING PROTEIN 1A FAMILY MEMBER"/>
    <property type="match status" value="1"/>
</dbReference>
<dbReference type="OrthoDB" id="342531at2759"/>
<feature type="region of interest" description="Disordered" evidence="4">
    <location>
        <begin position="862"/>
        <end position="918"/>
    </location>
</feature>
<feature type="region of interest" description="Disordered" evidence="4">
    <location>
        <begin position="1329"/>
        <end position="1351"/>
    </location>
</feature>
<keyword evidence="3" id="KW-0539">Nucleus</keyword>
<dbReference type="EMBL" id="KQ241973">
    <property type="protein sequence ID" value="KNC81981.1"/>
    <property type="molecule type" value="Genomic_DNA"/>
</dbReference>
<dbReference type="GeneID" id="25906234"/>
<evidence type="ECO:0000256" key="4">
    <source>
        <dbReference type="SAM" id="MobiDB-lite"/>
    </source>
</evidence>
<name>A0A0L0FZJ2_9EUKA</name>
<dbReference type="STRING" id="667725.A0A0L0FZJ2"/>
<evidence type="ECO:0000313" key="5">
    <source>
        <dbReference type="EMBL" id="KNC81981.1"/>
    </source>
</evidence>
<dbReference type="InterPro" id="IPR007015">
    <property type="entry name" value="DNA_pol_V/MYBBP1A"/>
</dbReference>
<dbReference type="InterPro" id="IPR016024">
    <property type="entry name" value="ARM-type_fold"/>
</dbReference>
<comment type="similarity">
    <text evidence="2">Belongs to the MYBBP1A family.</text>
</comment>
<dbReference type="RefSeq" id="XP_014155883.1">
    <property type="nucleotide sequence ID" value="XM_014300408.1"/>
</dbReference>
<keyword evidence="6" id="KW-1185">Reference proteome</keyword>
<gene>
    <name evidence="5" type="ORF">SARC_05730</name>
</gene>
<feature type="compositionally biased region" description="Acidic residues" evidence="4">
    <location>
        <begin position="897"/>
        <end position="918"/>
    </location>
</feature>
<accession>A0A0L0FZJ2</accession>
<evidence type="ECO:0000256" key="3">
    <source>
        <dbReference type="ARBA" id="ARBA00023242"/>
    </source>
</evidence>
<feature type="compositionally biased region" description="Basic residues" evidence="4">
    <location>
        <begin position="20"/>
        <end position="32"/>
    </location>
</feature>
<organism evidence="5 6">
    <name type="scientific">Sphaeroforma arctica JP610</name>
    <dbReference type="NCBI Taxonomy" id="667725"/>
    <lineage>
        <taxon>Eukaryota</taxon>
        <taxon>Ichthyosporea</taxon>
        <taxon>Ichthyophonida</taxon>
        <taxon>Sphaeroforma</taxon>
    </lineage>
</organism>
<sequence>MPVPVANMTAKSSTVEAHSKKTAKSNKDKKKKGTTFLETDSIAVVDDADSMEVDSASVGGDDVATSDFSNSDVKKGVLSFFYDLASVDDTARVNSACGLIDVLKEAQAAQTSTENAVCSDVDYCLKRLIRGTASSRLAARQGFVVALTELLVAFPMVKIQDVLDLMEKSLAVTGGMKGQESRDNMFGRVFGYSALLRSGRCTMEEVQAIVGLTSALSNQKTYLKPACALVVVSAIEQSQSRSQLEERIMPTIAPLFAEDTWSVETLSYALTVQRLYPELDYGSLFKGWSSPNLLHSSNFSRLQSILVQSTEVTQSGIHFIWRIVIDELLTHELVSETKKIGFESFWEVVVDLGLLQSTSHDRKYVGLQLFNEMIVTVPTQWISCMLTPTLLRLLINNLSKEDAYLHGAAMCTITAMRNAGAYDSLKAVMLVSALQGPQGHRNFDQVSGSNCVDTLVNGLTTDGINAYLDLLMQSFLNPPEAPTLEEKNDTGAHAAYRRNHEKEHHVNVYREWVVNQMLSLCRNRRLPRTEQWVMRVVRFTMLHTHFVVSAASESSTKKSSSKKSKFLELLEIMPELETSVAAPAVSPASHEACGKRLVAMMSEVSGWPHLDGVLAELGTDTQAKDNKKGKPAAGHNKSTIGTMKDGEFWVHRLNEATLALYEFAKIDERVTIVNEENTAEEVISEKRRVMALAKTALEKVRQVEAKHETRKSTGKQKHAKALELLLLHSSLLLMSGEGEAVDVIEDLSKCVEKEFGSQSTGRTPNKENDDERSPAVVEVLTDCLLSLLAKPASVLRVVCVDVFKVYCEDLTSKGLDLLLQVLEINPGLENGDILQANADEHIEEDMSGSDSENDMVGKDGEVRVDESESEEEQISSTAKRASRGKKVVTNASNVENDSADDSESDSISDSDSDADDMELDEELKKNVREVLGDAAHDVDASGDEAELSDYDDEQMAAFDAKLGEVFRDKKNQKQDKRLSLQAITHFKLRVLDLIEVFIRSQSQNPLVLRIIMPLLTAVRVLPPQKENNVLKQRLEGVILNKLCKLKECPRAPALDSNLPHEVLDQLFTFARESADRRFMQLVTASVLLCLRVLIGANGGRTGPSPRKTRSALKRTADQANALTETSVTPSIGALDVERVATLYRGALFDYLTEKHTKLNLKFFTEPLTRYQALLDPMMQALASILDSVKRDYPRTQAFQIMECITKVAVSHHQDSSTRAVPKLFQPYIESTLTVMAPSDIQVEIGKEVTASTDEDVSEKAVPAVKGKHIKACVKSTANMYNSTKNFDGQKGVFADSLLECLETLAKNNTLAELTPSVRTMCKRVAMQMRTKATGAKSEPTKASSKRRRKAD</sequence>
<evidence type="ECO:0000256" key="2">
    <source>
        <dbReference type="ARBA" id="ARBA00006809"/>
    </source>
</evidence>
<proteinExistence type="inferred from homology"/>
<evidence type="ECO:0000256" key="1">
    <source>
        <dbReference type="ARBA" id="ARBA00004123"/>
    </source>
</evidence>
<evidence type="ECO:0000313" key="6">
    <source>
        <dbReference type="Proteomes" id="UP000054560"/>
    </source>
</evidence>
<dbReference type="Proteomes" id="UP000054560">
    <property type="component" value="Unassembled WGS sequence"/>
</dbReference>
<dbReference type="Pfam" id="PF04931">
    <property type="entry name" value="DNA_pol_phi"/>
    <property type="match status" value="1"/>
</dbReference>
<reference evidence="5 6" key="1">
    <citation type="submission" date="2011-02" db="EMBL/GenBank/DDBJ databases">
        <title>The Genome Sequence of Sphaeroforma arctica JP610.</title>
        <authorList>
            <consortium name="The Broad Institute Genome Sequencing Platform"/>
            <person name="Russ C."/>
            <person name="Cuomo C."/>
            <person name="Young S.K."/>
            <person name="Zeng Q."/>
            <person name="Gargeya S."/>
            <person name="Alvarado L."/>
            <person name="Berlin A."/>
            <person name="Chapman S.B."/>
            <person name="Chen Z."/>
            <person name="Freedman E."/>
            <person name="Gellesch M."/>
            <person name="Goldberg J."/>
            <person name="Griggs A."/>
            <person name="Gujja S."/>
            <person name="Heilman E."/>
            <person name="Heiman D."/>
            <person name="Howarth C."/>
            <person name="Mehta T."/>
            <person name="Neiman D."/>
            <person name="Pearson M."/>
            <person name="Roberts A."/>
            <person name="Saif S."/>
            <person name="Shea T."/>
            <person name="Shenoy N."/>
            <person name="Sisk P."/>
            <person name="Stolte C."/>
            <person name="Sykes S."/>
            <person name="White J."/>
            <person name="Yandava C."/>
            <person name="Burger G."/>
            <person name="Gray M.W."/>
            <person name="Holland P.W.H."/>
            <person name="King N."/>
            <person name="Lang F.B.F."/>
            <person name="Roger A.J."/>
            <person name="Ruiz-Trillo I."/>
            <person name="Haas B."/>
            <person name="Nusbaum C."/>
            <person name="Birren B."/>
        </authorList>
    </citation>
    <scope>NUCLEOTIDE SEQUENCE [LARGE SCALE GENOMIC DNA]</scope>
    <source>
        <strain evidence="5 6">JP610</strain>
    </source>
</reference>